<keyword evidence="2" id="KW-0812">Transmembrane</keyword>
<proteinExistence type="predicted"/>
<evidence type="ECO:0000313" key="4">
    <source>
        <dbReference type="EMBL" id="KAF6029093.1"/>
    </source>
</evidence>
<feature type="region of interest" description="Disordered" evidence="1">
    <location>
        <begin position="41"/>
        <end position="108"/>
    </location>
</feature>
<feature type="chain" id="PRO_5029755346" evidence="3">
    <location>
        <begin position="25"/>
        <end position="198"/>
    </location>
</feature>
<sequence length="198" mass="21724">MYRSMLVWSVALSLLWSRITLVDCTNDTLISLPAVLLPSDSQDSPTTTYVPEDFSSSTTSFTPHSSAEVSHSSGTLPSEYNSTNTHTASSHEPAHISDISHSTSKHSTPHRILIGGTKVKTVAAHDDSTHALDPNDSKYSWWKIVVTLVVFCVMAGIILWIVRCGENCKRRKEKSEEDLSTLEEASDSSNEKISTSKV</sequence>
<evidence type="ECO:0000256" key="1">
    <source>
        <dbReference type="SAM" id="MobiDB-lite"/>
    </source>
</evidence>
<evidence type="ECO:0000256" key="2">
    <source>
        <dbReference type="SAM" id="Phobius"/>
    </source>
</evidence>
<dbReference type="Proteomes" id="UP000593567">
    <property type="component" value="Unassembled WGS sequence"/>
</dbReference>
<feature type="signal peptide" evidence="3">
    <location>
        <begin position="1"/>
        <end position="24"/>
    </location>
</feature>
<feature type="compositionally biased region" description="Polar residues" evidence="1">
    <location>
        <begin position="187"/>
        <end position="198"/>
    </location>
</feature>
<feature type="compositionally biased region" description="Acidic residues" evidence="1">
    <location>
        <begin position="176"/>
        <end position="186"/>
    </location>
</feature>
<feature type="compositionally biased region" description="Low complexity" evidence="1">
    <location>
        <begin position="54"/>
        <end position="66"/>
    </location>
</feature>
<gene>
    <name evidence="4" type="ORF">EB796_012587</name>
</gene>
<dbReference type="EMBL" id="VXIV02001855">
    <property type="protein sequence ID" value="KAF6029093.1"/>
    <property type="molecule type" value="Genomic_DNA"/>
</dbReference>
<name>A0A7J7JT59_BUGNE</name>
<evidence type="ECO:0000256" key="3">
    <source>
        <dbReference type="SAM" id="SignalP"/>
    </source>
</evidence>
<organism evidence="4 5">
    <name type="scientific">Bugula neritina</name>
    <name type="common">Brown bryozoan</name>
    <name type="synonym">Sertularia neritina</name>
    <dbReference type="NCBI Taxonomy" id="10212"/>
    <lineage>
        <taxon>Eukaryota</taxon>
        <taxon>Metazoa</taxon>
        <taxon>Spiralia</taxon>
        <taxon>Lophotrochozoa</taxon>
        <taxon>Bryozoa</taxon>
        <taxon>Gymnolaemata</taxon>
        <taxon>Cheilostomatida</taxon>
        <taxon>Flustrina</taxon>
        <taxon>Buguloidea</taxon>
        <taxon>Bugulidae</taxon>
        <taxon>Bugula</taxon>
    </lineage>
</organism>
<keyword evidence="2" id="KW-1133">Transmembrane helix</keyword>
<feature type="region of interest" description="Disordered" evidence="1">
    <location>
        <begin position="172"/>
        <end position="198"/>
    </location>
</feature>
<keyword evidence="3" id="KW-0732">Signal</keyword>
<keyword evidence="5" id="KW-1185">Reference proteome</keyword>
<comment type="caution">
    <text evidence="4">The sequence shown here is derived from an EMBL/GenBank/DDBJ whole genome shotgun (WGS) entry which is preliminary data.</text>
</comment>
<evidence type="ECO:0000313" key="5">
    <source>
        <dbReference type="Proteomes" id="UP000593567"/>
    </source>
</evidence>
<feature type="transmembrane region" description="Helical" evidence="2">
    <location>
        <begin position="141"/>
        <end position="162"/>
    </location>
</feature>
<dbReference type="AlphaFoldDB" id="A0A7J7JT59"/>
<reference evidence="4" key="1">
    <citation type="submission" date="2020-06" db="EMBL/GenBank/DDBJ databases">
        <title>Draft genome of Bugula neritina, a colonial animal packing powerful symbionts and potential medicines.</title>
        <authorList>
            <person name="Rayko M."/>
        </authorList>
    </citation>
    <scope>NUCLEOTIDE SEQUENCE [LARGE SCALE GENOMIC DNA]</scope>
    <source>
        <strain evidence="4">Kwan_BN1</strain>
    </source>
</reference>
<feature type="compositionally biased region" description="Polar residues" evidence="1">
    <location>
        <begin position="67"/>
        <end position="90"/>
    </location>
</feature>
<accession>A0A7J7JT59</accession>
<protein>
    <submittedName>
        <fullName evidence="4">Uncharacterized protein</fullName>
    </submittedName>
</protein>
<keyword evidence="2" id="KW-0472">Membrane</keyword>